<proteinExistence type="predicted"/>
<evidence type="ECO:0000313" key="3">
    <source>
        <dbReference type="Ensembl" id="ENSEBUP00000000368.1"/>
    </source>
</evidence>
<reference evidence="3" key="2">
    <citation type="submission" date="2025-09" db="UniProtKB">
        <authorList>
            <consortium name="Ensembl"/>
        </authorList>
    </citation>
    <scope>IDENTIFICATION</scope>
</reference>
<evidence type="ECO:0000259" key="2">
    <source>
        <dbReference type="PROSITE" id="PS50158"/>
    </source>
</evidence>
<dbReference type="SUPFAM" id="SSF57756">
    <property type="entry name" value="Retrovirus zinc finger-like domains"/>
    <property type="match status" value="1"/>
</dbReference>
<dbReference type="SMART" id="SM00343">
    <property type="entry name" value="ZnF_C2HC"/>
    <property type="match status" value="2"/>
</dbReference>
<dbReference type="AlphaFoldDB" id="A0A8C4N3D2"/>
<dbReference type="InterPro" id="IPR001878">
    <property type="entry name" value="Znf_CCHC"/>
</dbReference>
<keyword evidence="1" id="KW-0863">Zinc-finger</keyword>
<protein>
    <recommendedName>
        <fullName evidence="2">CCHC-type domain-containing protein</fullName>
    </recommendedName>
</protein>
<keyword evidence="4" id="KW-1185">Reference proteome</keyword>
<dbReference type="Ensembl" id="ENSEBUT00000000663.1">
    <property type="protein sequence ID" value="ENSEBUP00000000368.1"/>
    <property type="gene ID" value="ENSEBUG00000000547.1"/>
</dbReference>
<dbReference type="Gene3D" id="4.10.60.10">
    <property type="entry name" value="Zinc finger, CCHC-type"/>
    <property type="match status" value="1"/>
</dbReference>
<dbReference type="InterPro" id="IPR036875">
    <property type="entry name" value="Znf_CCHC_sf"/>
</dbReference>
<dbReference type="GO" id="GO:0003676">
    <property type="term" value="F:nucleic acid binding"/>
    <property type="evidence" value="ECO:0007669"/>
    <property type="project" value="InterPro"/>
</dbReference>
<sequence length="272" mass="30577">MNQKVVVFVSDVRLVHDVVSSGLTTHSGHFVMASPMDVPEMKIIVSIVPPFVSNQQLVSVSSCYGKIVSKISIIPLGCRHEKAKHVMSFQWQLYMVLPDRGDDTSLKVSFKIKIDHYDYQVYASSATLTCLRCGAFGHLKRFCLKASCSKCGESGHVDIDCETVNDPQPRLVEEVMPSESKVPAHTVPLHSEDGKDDFITVSKKRRSSAPRDPTSSPKVVVLDTVVPVTEEPHRNEKRMEWFPITRMYFKVYSVVRVLQIAVKCLLVLLNRM</sequence>
<feature type="domain" description="CCHC-type" evidence="2">
    <location>
        <begin position="148"/>
        <end position="161"/>
    </location>
</feature>
<evidence type="ECO:0000256" key="1">
    <source>
        <dbReference type="PROSITE-ProRule" id="PRU00047"/>
    </source>
</evidence>
<accession>A0A8C4N3D2</accession>
<dbReference type="Proteomes" id="UP000694388">
    <property type="component" value="Unplaced"/>
</dbReference>
<evidence type="ECO:0000313" key="4">
    <source>
        <dbReference type="Proteomes" id="UP000694388"/>
    </source>
</evidence>
<reference evidence="3" key="1">
    <citation type="submission" date="2025-08" db="UniProtKB">
        <authorList>
            <consortium name="Ensembl"/>
        </authorList>
    </citation>
    <scope>IDENTIFICATION</scope>
</reference>
<dbReference type="GO" id="GO:0008270">
    <property type="term" value="F:zinc ion binding"/>
    <property type="evidence" value="ECO:0007669"/>
    <property type="project" value="UniProtKB-KW"/>
</dbReference>
<name>A0A8C4N3D2_EPTBU</name>
<keyword evidence="1" id="KW-0862">Zinc</keyword>
<keyword evidence="1" id="KW-0479">Metal-binding</keyword>
<organism evidence="3 4">
    <name type="scientific">Eptatretus burgeri</name>
    <name type="common">Inshore hagfish</name>
    <dbReference type="NCBI Taxonomy" id="7764"/>
    <lineage>
        <taxon>Eukaryota</taxon>
        <taxon>Metazoa</taxon>
        <taxon>Chordata</taxon>
        <taxon>Craniata</taxon>
        <taxon>Vertebrata</taxon>
        <taxon>Cyclostomata</taxon>
        <taxon>Myxini</taxon>
        <taxon>Myxiniformes</taxon>
        <taxon>Myxinidae</taxon>
        <taxon>Eptatretinae</taxon>
        <taxon>Eptatretus</taxon>
    </lineage>
</organism>
<feature type="domain" description="CCHC-type" evidence="2">
    <location>
        <begin position="130"/>
        <end position="143"/>
    </location>
</feature>
<dbReference type="PROSITE" id="PS50158">
    <property type="entry name" value="ZF_CCHC"/>
    <property type="match status" value="2"/>
</dbReference>
<dbReference type="GeneTree" id="ENSGT00390000009800"/>